<organism evidence="1 2">
    <name type="scientific">Sphaerodactylus townsendi</name>
    <dbReference type="NCBI Taxonomy" id="933632"/>
    <lineage>
        <taxon>Eukaryota</taxon>
        <taxon>Metazoa</taxon>
        <taxon>Chordata</taxon>
        <taxon>Craniata</taxon>
        <taxon>Vertebrata</taxon>
        <taxon>Euteleostomi</taxon>
        <taxon>Lepidosauria</taxon>
        <taxon>Squamata</taxon>
        <taxon>Bifurcata</taxon>
        <taxon>Gekkota</taxon>
        <taxon>Sphaerodactylidae</taxon>
        <taxon>Sphaerodactylus</taxon>
    </lineage>
</organism>
<dbReference type="Proteomes" id="UP000827872">
    <property type="component" value="Linkage Group LG11"/>
</dbReference>
<protein>
    <submittedName>
        <fullName evidence="1">Uncharacterized protein</fullName>
    </submittedName>
</protein>
<sequence length="115" mass="12364">MLVRASGALRGLPRGLRLPATRGLGGAEATGPTTDCFALNRALLRLQGPETEPFLQGLLTNDVARLAAVGGASEAPRAQYAHLLNAQGRCLYDVILYRIYESSQEEGHILLECLF</sequence>
<gene>
    <name evidence="1" type="ORF">K3G42_022009</name>
</gene>
<name>A0ACB8FWA1_9SAUR</name>
<evidence type="ECO:0000313" key="2">
    <source>
        <dbReference type="Proteomes" id="UP000827872"/>
    </source>
</evidence>
<reference evidence="1" key="1">
    <citation type="submission" date="2021-08" db="EMBL/GenBank/DDBJ databases">
        <title>The first chromosome-level gecko genome reveals the dynamic sex chromosomes of Neotropical dwarf geckos (Sphaerodactylidae: Sphaerodactylus).</title>
        <authorList>
            <person name="Pinto B.J."/>
            <person name="Keating S.E."/>
            <person name="Gamble T."/>
        </authorList>
    </citation>
    <scope>NUCLEOTIDE SEQUENCE</scope>
    <source>
        <strain evidence="1">TG3544</strain>
    </source>
</reference>
<keyword evidence="2" id="KW-1185">Reference proteome</keyword>
<proteinExistence type="predicted"/>
<accession>A0ACB8FWA1</accession>
<comment type="caution">
    <text evidence="1">The sequence shown here is derived from an EMBL/GenBank/DDBJ whole genome shotgun (WGS) entry which is preliminary data.</text>
</comment>
<dbReference type="EMBL" id="CM037624">
    <property type="protein sequence ID" value="KAH8011353.1"/>
    <property type="molecule type" value="Genomic_DNA"/>
</dbReference>
<evidence type="ECO:0000313" key="1">
    <source>
        <dbReference type="EMBL" id="KAH8011353.1"/>
    </source>
</evidence>